<accession>A0A3A5MX52</accession>
<keyword evidence="1" id="KW-1133">Transmembrane helix</keyword>
<feature type="transmembrane region" description="Helical" evidence="1">
    <location>
        <begin position="39"/>
        <end position="59"/>
    </location>
</feature>
<dbReference type="EMBL" id="QZVS01000038">
    <property type="protein sequence ID" value="RJT91893.1"/>
    <property type="molecule type" value="Genomic_DNA"/>
</dbReference>
<protein>
    <submittedName>
        <fullName evidence="2">Uncharacterized protein</fullName>
    </submittedName>
</protein>
<dbReference type="Proteomes" id="UP000272015">
    <property type="component" value="Unassembled WGS sequence"/>
</dbReference>
<gene>
    <name evidence="2" type="ORF">D6T64_01050</name>
</gene>
<keyword evidence="1" id="KW-0812">Transmembrane</keyword>
<proteinExistence type="predicted"/>
<evidence type="ECO:0000313" key="3">
    <source>
        <dbReference type="Proteomes" id="UP000272015"/>
    </source>
</evidence>
<evidence type="ECO:0000313" key="2">
    <source>
        <dbReference type="EMBL" id="RJT91893.1"/>
    </source>
</evidence>
<dbReference type="AlphaFoldDB" id="A0A3A5MX52"/>
<comment type="caution">
    <text evidence="2">The sequence shown here is derived from an EMBL/GenBank/DDBJ whole genome shotgun (WGS) entry which is preliminary data.</text>
</comment>
<organism evidence="2 3">
    <name type="scientific">Cryobacterium melibiosiphilum</name>
    <dbReference type="NCBI Taxonomy" id="995039"/>
    <lineage>
        <taxon>Bacteria</taxon>
        <taxon>Bacillati</taxon>
        <taxon>Actinomycetota</taxon>
        <taxon>Actinomycetes</taxon>
        <taxon>Micrococcales</taxon>
        <taxon>Microbacteriaceae</taxon>
        <taxon>Cryobacterium</taxon>
    </lineage>
</organism>
<sequence length="232" mass="23887">MGGNRCNFKSRYINLFGVDVASRSKIEGILMKIRNRNSLFAIGVAVAMAVGIGAGPAVAADTAAPSLSTVSTEGSTSADAGFTIEGADGSYRSIVPDEVNDTSVAGLSSTISMKSTDRIVLSEDARIFMLQDENGGVLLNSTNPTLGQQDEAIPAKFVVEGDNLVVTPVESAENQMTTFAACASSFWGNLIFNIGMAGVCAMLGIPTAGIATVACSMAVIGANLGIDWDSQC</sequence>
<keyword evidence="3" id="KW-1185">Reference proteome</keyword>
<keyword evidence="1" id="KW-0472">Membrane</keyword>
<name>A0A3A5MX52_9MICO</name>
<evidence type="ECO:0000256" key="1">
    <source>
        <dbReference type="SAM" id="Phobius"/>
    </source>
</evidence>
<reference evidence="2 3" key="1">
    <citation type="submission" date="2018-09" db="EMBL/GenBank/DDBJ databases">
        <title>Novel species of Cryobacterium.</title>
        <authorList>
            <person name="Liu Q."/>
            <person name="Xin Y.-H."/>
        </authorList>
    </citation>
    <scope>NUCLEOTIDE SEQUENCE [LARGE SCALE GENOMIC DNA]</scope>
    <source>
        <strain evidence="2 3">Hh39</strain>
    </source>
</reference>